<keyword evidence="4" id="KW-0547">Nucleotide-binding</keyword>
<keyword evidence="3" id="KW-0808">Transferase</keyword>
<evidence type="ECO:0000256" key="2">
    <source>
        <dbReference type="ARBA" id="ARBA00012438"/>
    </source>
</evidence>
<dbReference type="GO" id="GO:0000155">
    <property type="term" value="F:phosphorelay sensor kinase activity"/>
    <property type="evidence" value="ECO:0007669"/>
    <property type="project" value="TreeGrafter"/>
</dbReference>
<name>E1SP83_FERBD</name>
<feature type="transmembrane region" description="Helical" evidence="7">
    <location>
        <begin position="140"/>
        <end position="165"/>
    </location>
</feature>
<keyword evidence="5 9" id="KW-0418">Kinase</keyword>
<keyword evidence="6" id="KW-0067">ATP-binding</keyword>
<proteinExistence type="predicted"/>
<dbReference type="GO" id="GO:0005524">
    <property type="term" value="F:ATP binding"/>
    <property type="evidence" value="ECO:0007669"/>
    <property type="project" value="UniProtKB-KW"/>
</dbReference>
<evidence type="ECO:0000256" key="6">
    <source>
        <dbReference type="ARBA" id="ARBA00022840"/>
    </source>
</evidence>
<dbReference type="GO" id="GO:0005886">
    <property type="term" value="C:plasma membrane"/>
    <property type="evidence" value="ECO:0007669"/>
    <property type="project" value="TreeGrafter"/>
</dbReference>
<organism evidence="9 10">
    <name type="scientific">Ferrimonas balearica (strain DSM 9799 / CCM 4581 / KCTC 23876 / PAT)</name>
    <dbReference type="NCBI Taxonomy" id="550540"/>
    <lineage>
        <taxon>Bacteria</taxon>
        <taxon>Pseudomonadati</taxon>
        <taxon>Pseudomonadota</taxon>
        <taxon>Gammaproteobacteria</taxon>
        <taxon>Alteromonadales</taxon>
        <taxon>Ferrimonadaceae</taxon>
        <taxon>Ferrimonas</taxon>
    </lineage>
</organism>
<dbReference type="PANTHER" id="PTHR44936:SF10">
    <property type="entry name" value="SENSOR PROTEIN RSTB"/>
    <property type="match status" value="1"/>
</dbReference>
<feature type="domain" description="Histidine kinase" evidence="8">
    <location>
        <begin position="197"/>
        <end position="397"/>
    </location>
</feature>
<evidence type="ECO:0000313" key="10">
    <source>
        <dbReference type="Proteomes" id="UP000006683"/>
    </source>
</evidence>
<dbReference type="OrthoDB" id="9785252at2"/>
<dbReference type="STRING" id="550540.Fbal_1504"/>
<dbReference type="EMBL" id="CP002209">
    <property type="protein sequence ID" value="ADN75708.1"/>
    <property type="molecule type" value="Genomic_DNA"/>
</dbReference>
<dbReference type="InterPro" id="IPR050980">
    <property type="entry name" value="2C_sensor_his_kinase"/>
</dbReference>
<feature type="transmembrane region" description="Helical" evidence="7">
    <location>
        <begin position="110"/>
        <end position="128"/>
    </location>
</feature>
<evidence type="ECO:0000256" key="7">
    <source>
        <dbReference type="SAM" id="Phobius"/>
    </source>
</evidence>
<feature type="transmembrane region" description="Helical" evidence="7">
    <location>
        <begin position="38"/>
        <end position="58"/>
    </location>
</feature>
<gene>
    <name evidence="9" type="ordered locus">Fbal_1504</name>
</gene>
<dbReference type="GeneID" id="67181720"/>
<dbReference type="InterPro" id="IPR036890">
    <property type="entry name" value="HATPase_C_sf"/>
</dbReference>
<dbReference type="Pfam" id="PF25323">
    <property type="entry name" value="6TM_PilS"/>
    <property type="match status" value="1"/>
</dbReference>
<dbReference type="HOGENOM" id="CLU_046130_1_1_6"/>
<dbReference type="PROSITE" id="PS50109">
    <property type="entry name" value="HIS_KIN"/>
    <property type="match status" value="1"/>
</dbReference>
<accession>E1SP83</accession>
<dbReference type="InterPro" id="IPR005467">
    <property type="entry name" value="His_kinase_dom"/>
</dbReference>
<dbReference type="eggNOG" id="COG4191">
    <property type="taxonomic scope" value="Bacteria"/>
</dbReference>
<keyword evidence="10" id="KW-1185">Reference proteome</keyword>
<evidence type="ECO:0000256" key="5">
    <source>
        <dbReference type="ARBA" id="ARBA00022777"/>
    </source>
</evidence>
<dbReference type="EC" id="2.7.13.3" evidence="2"/>
<evidence type="ECO:0000256" key="1">
    <source>
        <dbReference type="ARBA" id="ARBA00000085"/>
    </source>
</evidence>
<keyword evidence="7" id="KW-1133">Transmembrane helix</keyword>
<comment type="catalytic activity">
    <reaction evidence="1">
        <text>ATP + protein L-histidine = ADP + protein N-phospho-L-histidine.</text>
        <dbReference type="EC" id="2.7.13.3"/>
    </reaction>
</comment>
<dbReference type="RefSeq" id="WP_013345014.1">
    <property type="nucleotide sequence ID" value="NC_014541.1"/>
</dbReference>
<dbReference type="Proteomes" id="UP000006683">
    <property type="component" value="Chromosome"/>
</dbReference>
<dbReference type="KEGG" id="fbl:Fbal_1504"/>
<evidence type="ECO:0000259" key="8">
    <source>
        <dbReference type="PROSITE" id="PS50109"/>
    </source>
</evidence>
<dbReference type="AlphaFoldDB" id="E1SP83"/>
<evidence type="ECO:0000256" key="3">
    <source>
        <dbReference type="ARBA" id="ARBA00022679"/>
    </source>
</evidence>
<keyword evidence="7" id="KW-0812">Transmembrane</keyword>
<evidence type="ECO:0000313" key="9">
    <source>
        <dbReference type="EMBL" id="ADN75708.1"/>
    </source>
</evidence>
<dbReference type="SUPFAM" id="SSF55874">
    <property type="entry name" value="ATPase domain of HSP90 chaperone/DNA topoisomerase II/histidine kinase"/>
    <property type="match status" value="1"/>
</dbReference>
<evidence type="ECO:0000256" key="4">
    <source>
        <dbReference type="ARBA" id="ARBA00022741"/>
    </source>
</evidence>
<reference evidence="9 10" key="1">
    <citation type="journal article" date="2010" name="Stand. Genomic Sci.">
        <title>Complete genome sequence of Ferrimonas balearica type strain (PAT).</title>
        <authorList>
            <person name="Nolan M."/>
            <person name="Sikorski J."/>
            <person name="Davenport K."/>
            <person name="Lucas S."/>
            <person name="Glavina Del Rio T."/>
            <person name="Tice H."/>
            <person name="Cheng J."/>
            <person name="Goodwin L."/>
            <person name="Pitluck S."/>
            <person name="Liolios K."/>
            <person name="Ivanova N."/>
            <person name="Mavromatis K."/>
            <person name="Ovchinnikova G."/>
            <person name="Pati A."/>
            <person name="Chen A."/>
            <person name="Palaniappan K."/>
            <person name="Land M."/>
            <person name="Hauser L."/>
            <person name="Chang Y."/>
            <person name="Jeffries C."/>
            <person name="Tapia R."/>
            <person name="Brettin T."/>
            <person name="Detter J."/>
            <person name="Han C."/>
            <person name="Yasawong M."/>
            <person name="Rohde M."/>
            <person name="Tindall B."/>
            <person name="Goker M."/>
            <person name="Woyke T."/>
            <person name="Bristow J."/>
            <person name="Eisen J."/>
            <person name="Markowitz V."/>
            <person name="Hugenholtz P."/>
            <person name="Kyrpides N."/>
            <person name="Klenk H."/>
            <person name="Lapidus A."/>
        </authorList>
    </citation>
    <scope>NUCLEOTIDE SEQUENCE [LARGE SCALE GENOMIC DNA]</scope>
    <source>
        <strain evidence="10">DSM 9799 / CCM 4581 / KCTC 23876 / PAT</strain>
    </source>
</reference>
<keyword evidence="7" id="KW-0472">Membrane</keyword>
<protein>
    <recommendedName>
        <fullName evidence="2">histidine kinase</fullName>
        <ecNumber evidence="2">2.7.13.3</ecNumber>
    </recommendedName>
</protein>
<sequence>MLPYRPQTQLWWLRGLGLILKVGLVAGTGPLLGLTLDFPPLIAIMMIEALFLGVTTLPMGQRLPLFAQLVVDTLLWALWLHFSGGATNAFVTLLLMPVAISAVMLPLRHALCIAALACLSYSLMMLSMPHDAHMHDSQMAAHFLGMWLNFLLSCAVLLGAVAVMARRRREQEQELARLRESQLRQEHLLALGTASAQLAHQLATPLSTLTLLHEEALEQHPDSPLLPQMSGPLSLCQQSLNGLRQTSEKLRSDSPEPQSLEALLSGLKTQLQLLLPQIELDVSPCSHNPWLSGDPALQPALLSLAYNGAQASLRKGSDKLALQVSMEAEGIILVFRDWGPGLGPMKEKLGRERVESRSLGVGLLLSHATFERLGGSLRLSNHREGGAEARICLPEVAR</sequence>
<dbReference type="Gene3D" id="3.30.565.10">
    <property type="entry name" value="Histidine kinase-like ATPase, C-terminal domain"/>
    <property type="match status" value="1"/>
</dbReference>
<feature type="transmembrane region" description="Helical" evidence="7">
    <location>
        <begin position="12"/>
        <end position="32"/>
    </location>
</feature>
<dbReference type="PANTHER" id="PTHR44936">
    <property type="entry name" value="SENSOR PROTEIN CREC"/>
    <property type="match status" value="1"/>
</dbReference>